<name>A0A917RIA9_9NOCA</name>
<reference evidence="1" key="2">
    <citation type="submission" date="2020-09" db="EMBL/GenBank/DDBJ databases">
        <authorList>
            <person name="Sun Q."/>
            <person name="Zhou Y."/>
        </authorList>
    </citation>
    <scope>NUCLEOTIDE SEQUENCE</scope>
    <source>
        <strain evidence="1">CGMCC 4.3508</strain>
    </source>
</reference>
<organism evidence="1 2">
    <name type="scientific">Nocardia jinanensis</name>
    <dbReference type="NCBI Taxonomy" id="382504"/>
    <lineage>
        <taxon>Bacteria</taxon>
        <taxon>Bacillati</taxon>
        <taxon>Actinomycetota</taxon>
        <taxon>Actinomycetes</taxon>
        <taxon>Mycobacteriales</taxon>
        <taxon>Nocardiaceae</taxon>
        <taxon>Nocardia</taxon>
    </lineage>
</organism>
<protein>
    <recommendedName>
        <fullName evidence="3">Lrp/AsnC family transcriptional regulator</fullName>
    </recommendedName>
</protein>
<proteinExistence type="predicted"/>
<dbReference type="AlphaFoldDB" id="A0A917RIA9"/>
<evidence type="ECO:0000313" key="2">
    <source>
        <dbReference type="Proteomes" id="UP000638263"/>
    </source>
</evidence>
<dbReference type="Proteomes" id="UP000638263">
    <property type="component" value="Unassembled WGS sequence"/>
</dbReference>
<gene>
    <name evidence="1" type="ORF">GCM10011588_22900</name>
</gene>
<dbReference type="RefSeq" id="WP_189094215.1">
    <property type="nucleotide sequence ID" value="NZ_BMMH01000003.1"/>
</dbReference>
<keyword evidence="2" id="KW-1185">Reference proteome</keyword>
<dbReference type="EMBL" id="BMMH01000003">
    <property type="protein sequence ID" value="GGL07861.1"/>
    <property type="molecule type" value="Genomic_DNA"/>
</dbReference>
<evidence type="ECO:0008006" key="3">
    <source>
        <dbReference type="Google" id="ProtNLM"/>
    </source>
</evidence>
<reference evidence="1" key="1">
    <citation type="journal article" date="2014" name="Int. J. Syst. Evol. Microbiol.">
        <title>Complete genome sequence of Corynebacterium casei LMG S-19264T (=DSM 44701T), isolated from a smear-ripened cheese.</title>
        <authorList>
            <consortium name="US DOE Joint Genome Institute (JGI-PGF)"/>
            <person name="Walter F."/>
            <person name="Albersmeier A."/>
            <person name="Kalinowski J."/>
            <person name="Ruckert C."/>
        </authorList>
    </citation>
    <scope>NUCLEOTIDE SEQUENCE</scope>
    <source>
        <strain evidence="1">CGMCC 4.3508</strain>
    </source>
</reference>
<sequence>MSTPIDLLAVTICRDADALYGYLTDRIGALAGVERIESAPITAYAERFAPVRRSRVG</sequence>
<comment type="caution">
    <text evidence="1">The sequence shown here is derived from an EMBL/GenBank/DDBJ whole genome shotgun (WGS) entry which is preliminary data.</text>
</comment>
<evidence type="ECO:0000313" key="1">
    <source>
        <dbReference type="EMBL" id="GGL07861.1"/>
    </source>
</evidence>
<accession>A0A917RIA9</accession>